<keyword evidence="3" id="KW-1185">Reference proteome</keyword>
<evidence type="ECO:0000313" key="3">
    <source>
        <dbReference type="Proteomes" id="UP001497382"/>
    </source>
</evidence>
<reference evidence="2 3" key="1">
    <citation type="submission" date="2024-04" db="EMBL/GenBank/DDBJ databases">
        <authorList>
            <person name="Rising A."/>
            <person name="Reimegard J."/>
            <person name="Sonavane S."/>
            <person name="Akerstrom W."/>
            <person name="Nylinder S."/>
            <person name="Hedman E."/>
            <person name="Kallberg Y."/>
        </authorList>
    </citation>
    <scope>NUCLEOTIDE SEQUENCE [LARGE SCALE GENOMIC DNA]</scope>
</reference>
<protein>
    <submittedName>
        <fullName evidence="2">Uncharacterized protein</fullName>
    </submittedName>
</protein>
<proteinExistence type="predicted"/>
<evidence type="ECO:0000313" key="2">
    <source>
        <dbReference type="EMBL" id="CAL1271822.1"/>
    </source>
</evidence>
<feature type="compositionally biased region" description="Polar residues" evidence="1">
    <location>
        <begin position="118"/>
        <end position="131"/>
    </location>
</feature>
<evidence type="ECO:0000256" key="1">
    <source>
        <dbReference type="SAM" id="MobiDB-lite"/>
    </source>
</evidence>
<feature type="compositionally biased region" description="Basic residues" evidence="1">
    <location>
        <begin position="368"/>
        <end position="377"/>
    </location>
</feature>
<feature type="region of interest" description="Disordered" evidence="1">
    <location>
        <begin position="354"/>
        <end position="378"/>
    </location>
</feature>
<accession>A0AAV1ZKD6</accession>
<sequence length="601" mass="68066">MGRKKRYYFPCIPPRHPIYHVAVTSKSLMERVAEVADVFEKYADKSNRLTPKYILLAMAQQNESLLELSECASTPEKESTSPKVKSSPESLSPGRRYPNVTSLKRKLSFDDSTKSEFSRTGSSANQCSTMYVSPPRNRGSPISTATDLILTSHVQHLEFTRTNASSPAKAARKLESPFKDLAKCVIEYASPTDKAKVNKKTESGSPRKEFKIPEVPDKNEKKVSKLAKRPKLCDSLAEIPNYVSPNKEPKVRIHSIEDISPHKVDKMYESPSKSSNVMATLSIESESPLKIESLITSVPIIIDGIIEIDLPNKSEGDRSTKCAISSIEIENLVDDPSRVESITKAVERMKVSISSKKTKGDISPSKKGSNRSPRKSSRIFIPGKDVKNKFGPDPEYNSSILLNANVMAYLKLRLKSILSNRKKCLVQIYNFLKEFKADVDFLYSYSDCVFSTVQDIPLESQVYLNRDIRNLKVIVMKNASELANNIRPISDAVKSDIKFWFQLFNEIRHLNEKHEPFLSEESSSQTTVEFLREYESNLILIWERMDQRVLLGDKFISSLLGISTDFLKLTKDFAKYLIMIDMMKPSSIATSKEKKMHISWR</sequence>
<organism evidence="2 3">
    <name type="scientific">Larinioides sclopetarius</name>
    <dbReference type="NCBI Taxonomy" id="280406"/>
    <lineage>
        <taxon>Eukaryota</taxon>
        <taxon>Metazoa</taxon>
        <taxon>Ecdysozoa</taxon>
        <taxon>Arthropoda</taxon>
        <taxon>Chelicerata</taxon>
        <taxon>Arachnida</taxon>
        <taxon>Araneae</taxon>
        <taxon>Araneomorphae</taxon>
        <taxon>Entelegynae</taxon>
        <taxon>Araneoidea</taxon>
        <taxon>Araneidae</taxon>
        <taxon>Larinioides</taxon>
    </lineage>
</organism>
<name>A0AAV1ZKD6_9ARAC</name>
<gene>
    <name evidence="2" type="ORF">LARSCL_LOCUS6037</name>
</gene>
<dbReference type="AlphaFoldDB" id="A0AAV1ZKD6"/>
<dbReference type="EMBL" id="CAXIEN010000057">
    <property type="protein sequence ID" value="CAL1271822.1"/>
    <property type="molecule type" value="Genomic_DNA"/>
</dbReference>
<comment type="caution">
    <text evidence="2">The sequence shown here is derived from an EMBL/GenBank/DDBJ whole genome shotgun (WGS) entry which is preliminary data.</text>
</comment>
<feature type="compositionally biased region" description="Basic and acidic residues" evidence="1">
    <location>
        <begin position="107"/>
        <end position="117"/>
    </location>
</feature>
<feature type="region of interest" description="Disordered" evidence="1">
    <location>
        <begin position="70"/>
        <end position="140"/>
    </location>
</feature>
<dbReference type="Proteomes" id="UP001497382">
    <property type="component" value="Unassembled WGS sequence"/>
</dbReference>
<feature type="compositionally biased region" description="Polar residues" evidence="1">
    <location>
        <begin position="81"/>
        <end position="90"/>
    </location>
</feature>